<accession>A0AAP0S4G5</accession>
<keyword evidence="4" id="KW-1185">Reference proteome</keyword>
<protein>
    <submittedName>
        <fullName evidence="3">Uncharacterized protein</fullName>
    </submittedName>
</protein>
<dbReference type="Proteomes" id="UP001415857">
    <property type="component" value="Unassembled WGS sequence"/>
</dbReference>
<dbReference type="PANTHER" id="PTHR31431">
    <property type="entry name" value="NUCLEOPORIN NUP188 HOMOLOG"/>
    <property type="match status" value="1"/>
</dbReference>
<dbReference type="Pfam" id="PF01190">
    <property type="entry name" value="Pollen_Ole_e_1"/>
    <property type="match status" value="1"/>
</dbReference>
<dbReference type="PANTHER" id="PTHR31431:SF1">
    <property type="entry name" value="NUCLEOPORIN NUP188"/>
    <property type="match status" value="1"/>
</dbReference>
<sequence>MRLLPVYRGVLLGFSLSLLLFTASFCHADEKAVEVVGIGECTDCAENNVKSSHAFSGLRVTIDCKRKNGENFKTRGVGELDDEGKFGVSLPQEIVKDGKLKEECFAQLHSASALPCPAHDGLQASKIVFKSKTDGKHTFGVAGKLKFSPVTCASAFFFPFYKPLPLPKLPPFKPLPMFHHPPLKGFGHPFPFPPIHKKHFPPPIPIYKKPLPPPVPIYKKPLPPPVPIYKKPLPPPIPKIKKPLPPPIPVYKKPHPPPVPIYKKPLPPPVPIYKKPLPPPIPKIKKPHPPPVPIYKKPLPPPVPIYKKPLPPPIPKIKKPHPPPIPKIKKPCPPPIPVYKKPHPPPVPIYKKPLPPPVPIYKKPLPPPVPIYKKPLPPLPPYCQASSNPEDPSTTNTNLQKATSASVRETSWYWVKPRVPVVAAFSGEDVLWYVAAVSGVQEPVKKLKDNHAWFLDTVSLFKPPNQKSREALNSQEVKIGSHQLTIQSQLKDAALRISDSLCLDEVQSYILVERSVEHNNVPVIQEFLHVVLLQYYIERQCLLKCTGQILMHALYVGAGSKEGNVIREEALKLISDGLESKLLSVLQDLLSSSHPEHMDVDLFTLWAEETLTEDSLVLDILFLAYYESLCTCTGEQWKKLCSLYKGCIAFSLTNVQEIDAIISGFNAFETKEAGPLILTWAVFLCLISSLPGKEENNVLMEIDHVGYVRQAFEAASLSYFLEILQSDILKDSDGPVAGYRSVLRTFVSAFIASYEINLQLEDNTLKLILDILSKIYRGEESLCNQFWDRDSFIDGPIRCLLCNLEGEFPIRTVELICFLSALSEGPWPAECVYNFLDKSVGISTWFEISSDSLVDNISQIVETQQPLQVPGIEGLLIPSKTRGHVLKVYDGNTALVRWEYAQSGVFVLLLRLAQDLYSDSSEEVLVTLDLFCRLVSFNTAVCIALMGIDNSMHVQATHMNGQIEKNMWCRVNVVEIICTLIRNLSPNRRSAVVMSTSVNILAKMLKCSPSHVTAIALKANVFDMALKTNILDVGFSGSSSGSWLLSGKLAKMLLIDSEQNDNCCPLTISVLDFTMQLVETGVENDVVLALVVFSLQYVLVNHEYWRYKVKNVRWKVTLKVLEVMKKCIMSISYSQKVGEVARDILLCDSSIHNAVFRIICTTPQALEKRYVSRLYEPMEIEGLELAICSVLDILFNMLLHLSKDISSSLPVFHQAVLSSTTKPIPAVVAVISLISYFRNTAIQVGAARVLSTLFIIADYSQQYLFGNAFFGLDDKQGSKKASLVDAFLQYVERSNDLINSNPRVLLNVLNFLKALWQGAAQYTDILEWLKSSGKFWKQLSNSILLIAIMKAPLRENHTDTEALRWPYNWCESSVLGDLIKLYASCEYDNGIYIRAKLRGLPAFSELLAQYSQHGYSEGKELSTLILSDLYYHLQGELEGRKIDPGPFKELSQFLLESKLLQTYQHEYDGDLFEPAKDVYLFDTTHLRVDLGLDMWDHSEWRASKAIAETMLLCMQDANSMVLLATAKLSALKALITILAMYEKDSVEKKKTTVGGNSEQLILSCIDHTCQCFCATLESLAPVLDASEDILNYLAAQVELILHLSRSVQKSLSLPVCILVLKTSGSGLRVLCDFRPSVAGVKTTMKLLLMLLLSSVEFGYFSLRLGEETDESVEDFAEVSNVSLGLLPILCNCVKTAEHCNLSLTTIDLILRGFLTPNTWFPIIQKHLHLPHVILKLQDKNCLSSIPIILKFLLTLAQVRGGAEMLLNAGFFSSLRALVADLSDGGPFSVILNERSLSNSSDKIEKPQHIWGLSLAVVTAMICSLGDHSSCIEFVDNVITYFFSEKAYLIFYHLNAPDFPSDDHDKKRARAQKTQISLTALKETEHTLMLMCVLVKHWNSWVKAMKEMDSELRERSIHLLAFISRGNQRLGESPSRTAPLLCPPILKEEFDYYKKPSFVNSRNGWFALSPLGCGSKSKLSAVSSKTTALSIKDQATENNDLVSQTFFSDTTSLQIYRISFFLLKFLCLQAEGAAKRAEEVGFVDLAHFPELPMPEILHGLQDQAIAIVTELCEANKSKYIQPEIRSICLLLLQILEMSLYLELCVSQICGIRPVLGRVEDFSKEVKLLIKAMEGHAFLKAWIKSLKQIISLVYPALLQSEGIL</sequence>
<dbReference type="GO" id="GO:0006606">
    <property type="term" value="P:protein import into nucleus"/>
    <property type="evidence" value="ECO:0007669"/>
    <property type="project" value="TreeGrafter"/>
</dbReference>
<keyword evidence="2" id="KW-0732">Signal</keyword>
<evidence type="ECO:0000313" key="3">
    <source>
        <dbReference type="EMBL" id="KAK9287536.1"/>
    </source>
</evidence>
<dbReference type="GO" id="GO:0006405">
    <property type="term" value="P:RNA export from nucleus"/>
    <property type="evidence" value="ECO:0007669"/>
    <property type="project" value="TreeGrafter"/>
</dbReference>
<gene>
    <name evidence="3" type="ORF">L1049_015957</name>
</gene>
<evidence type="ECO:0000256" key="2">
    <source>
        <dbReference type="SAM" id="SignalP"/>
    </source>
</evidence>
<feature type="region of interest" description="Disordered" evidence="1">
    <location>
        <begin position="382"/>
        <end position="402"/>
    </location>
</feature>
<feature type="signal peptide" evidence="2">
    <location>
        <begin position="1"/>
        <end position="28"/>
    </location>
</feature>
<organism evidence="3 4">
    <name type="scientific">Liquidambar formosana</name>
    <name type="common">Formosan gum</name>
    <dbReference type="NCBI Taxonomy" id="63359"/>
    <lineage>
        <taxon>Eukaryota</taxon>
        <taxon>Viridiplantae</taxon>
        <taxon>Streptophyta</taxon>
        <taxon>Embryophyta</taxon>
        <taxon>Tracheophyta</taxon>
        <taxon>Spermatophyta</taxon>
        <taxon>Magnoliopsida</taxon>
        <taxon>eudicotyledons</taxon>
        <taxon>Gunneridae</taxon>
        <taxon>Pentapetalae</taxon>
        <taxon>Saxifragales</taxon>
        <taxon>Altingiaceae</taxon>
        <taxon>Liquidambar</taxon>
    </lineage>
</organism>
<dbReference type="Pfam" id="PF11894">
    <property type="entry name" value="Nup192"/>
    <property type="match status" value="1"/>
</dbReference>
<dbReference type="InterPro" id="IPR021827">
    <property type="entry name" value="Nup186/Nup192/Nup205"/>
</dbReference>
<feature type="chain" id="PRO_5042932809" evidence="2">
    <location>
        <begin position="29"/>
        <end position="2162"/>
    </location>
</feature>
<comment type="caution">
    <text evidence="3">The sequence shown here is derived from an EMBL/GenBank/DDBJ whole genome shotgun (WGS) entry which is preliminary data.</text>
</comment>
<dbReference type="GO" id="GO:0017056">
    <property type="term" value="F:structural constituent of nuclear pore"/>
    <property type="evidence" value="ECO:0007669"/>
    <property type="project" value="InterPro"/>
</dbReference>
<name>A0AAP0S4G5_LIQFO</name>
<dbReference type="InterPro" id="IPR044840">
    <property type="entry name" value="Nup188"/>
</dbReference>
<evidence type="ECO:0000256" key="1">
    <source>
        <dbReference type="SAM" id="MobiDB-lite"/>
    </source>
</evidence>
<reference evidence="3 4" key="1">
    <citation type="journal article" date="2024" name="Plant J.">
        <title>Genome sequences and population genomics reveal climatic adaptation and genomic divergence between two closely related sweetgum species.</title>
        <authorList>
            <person name="Xu W.Q."/>
            <person name="Ren C.Q."/>
            <person name="Zhang X.Y."/>
            <person name="Comes H.P."/>
            <person name="Liu X.H."/>
            <person name="Li Y.G."/>
            <person name="Kettle C.J."/>
            <person name="Jalonen R."/>
            <person name="Gaisberger H."/>
            <person name="Ma Y.Z."/>
            <person name="Qiu Y.X."/>
        </authorList>
    </citation>
    <scope>NUCLEOTIDE SEQUENCE [LARGE SCALE GENOMIC DNA]</scope>
    <source>
        <strain evidence="3">Hangzhou</strain>
    </source>
</reference>
<dbReference type="EMBL" id="JBBPBK010000004">
    <property type="protein sequence ID" value="KAK9287536.1"/>
    <property type="molecule type" value="Genomic_DNA"/>
</dbReference>
<evidence type="ECO:0000313" key="4">
    <source>
        <dbReference type="Proteomes" id="UP001415857"/>
    </source>
</evidence>
<proteinExistence type="predicted"/>
<feature type="compositionally biased region" description="Polar residues" evidence="1">
    <location>
        <begin position="384"/>
        <end position="402"/>
    </location>
</feature>
<dbReference type="PRINTS" id="PR01217">
    <property type="entry name" value="PRICHEXTENSN"/>
</dbReference>
<dbReference type="GO" id="GO:0044611">
    <property type="term" value="C:nuclear pore inner ring"/>
    <property type="evidence" value="ECO:0007669"/>
    <property type="project" value="TreeGrafter"/>
</dbReference>